<dbReference type="AlphaFoldDB" id="A0A1F4TKV8"/>
<comment type="similarity">
    <text evidence="2 11">Belongs to the folylpolyglutamate synthase family.</text>
</comment>
<dbReference type="InterPro" id="IPR036565">
    <property type="entry name" value="Mur-like_cat_sf"/>
</dbReference>
<evidence type="ECO:0000256" key="11">
    <source>
        <dbReference type="PIRNR" id="PIRNR001563"/>
    </source>
</evidence>
<sequence>MQPEKYLLSLQKFGIKLGLERISSLLESLENPQLKFKSIHIAGTNGKGSTAAMTASILKEAGYKVGLFTSPHLIEVRERININGKDISRKEFSEGIRRIKKAEEEIGRERRDERGKKAAPTYFEALTAVAFWYFAKKKVDYAVVEVGMGGRFDSTNVITPLVSVITNIDYDHTHYLGKTLGKIAFEKAGIVKPGVPVVTAENKKEPLGVIKKIAQEKNAPAFEVRGWVKGDDAGMDVGIKKLGKYQQLNAACAVAAIRLARIKISRKSIKQGLAKFHWPGRFQILTNHDSRTTSHKIIIDGAHNPAGIRALKVTIKEQGIKGPFVLVVGMQDYKAVAEMVKELSTLKGTVIITRSSHPQAMSVNKLKKKFSRYFDQVIVKEKPQQALKLAGQVKGAKTILVCGSLFLVGDVLLFA</sequence>
<dbReference type="Gene3D" id="3.90.190.20">
    <property type="entry name" value="Mur ligase, C-terminal domain"/>
    <property type="match status" value="1"/>
</dbReference>
<keyword evidence="8" id="KW-0460">Magnesium</keyword>
<evidence type="ECO:0000256" key="4">
    <source>
        <dbReference type="ARBA" id="ARBA00022598"/>
    </source>
</evidence>
<dbReference type="PANTHER" id="PTHR11136">
    <property type="entry name" value="FOLYLPOLYGLUTAMATE SYNTHASE-RELATED"/>
    <property type="match status" value="1"/>
</dbReference>
<dbReference type="PROSITE" id="PS01012">
    <property type="entry name" value="FOLYLPOLYGLU_SYNT_2"/>
    <property type="match status" value="1"/>
</dbReference>
<dbReference type="InterPro" id="IPR001645">
    <property type="entry name" value="Folylpolyglutamate_synth"/>
</dbReference>
<organism evidence="14 15">
    <name type="scientific">candidate division WOR-1 bacterium RIFOXYC2_FULL_41_25</name>
    <dbReference type="NCBI Taxonomy" id="1802586"/>
    <lineage>
        <taxon>Bacteria</taxon>
        <taxon>Bacillati</taxon>
        <taxon>Saganbacteria</taxon>
    </lineage>
</organism>
<dbReference type="PANTHER" id="PTHR11136:SF0">
    <property type="entry name" value="DIHYDROFOLATE SYNTHETASE-RELATED"/>
    <property type="match status" value="1"/>
</dbReference>
<evidence type="ECO:0000256" key="8">
    <source>
        <dbReference type="ARBA" id="ARBA00022842"/>
    </source>
</evidence>
<keyword evidence="5" id="KW-0479">Metal-binding</keyword>
<dbReference type="GO" id="GO:0046872">
    <property type="term" value="F:metal ion binding"/>
    <property type="evidence" value="ECO:0007669"/>
    <property type="project" value="UniProtKB-KW"/>
</dbReference>
<keyword evidence="4 11" id="KW-0436">Ligase</keyword>
<evidence type="ECO:0000256" key="2">
    <source>
        <dbReference type="ARBA" id="ARBA00008276"/>
    </source>
</evidence>
<feature type="domain" description="Mur ligase C-terminal" evidence="12">
    <location>
        <begin position="280"/>
        <end position="404"/>
    </location>
</feature>
<dbReference type="FunFam" id="3.40.1190.10:FF:000011">
    <property type="entry name" value="Folylpolyglutamate synthase/dihydrofolate synthase"/>
    <property type="match status" value="1"/>
</dbReference>
<evidence type="ECO:0000256" key="6">
    <source>
        <dbReference type="ARBA" id="ARBA00022741"/>
    </source>
</evidence>
<dbReference type="InterPro" id="IPR004101">
    <property type="entry name" value="Mur_ligase_C"/>
</dbReference>
<dbReference type="Pfam" id="PF08245">
    <property type="entry name" value="Mur_ligase_M"/>
    <property type="match status" value="1"/>
</dbReference>
<keyword evidence="6 11" id="KW-0547">Nucleotide-binding</keyword>
<dbReference type="EMBL" id="MEUI01000038">
    <property type="protein sequence ID" value="OGC33209.1"/>
    <property type="molecule type" value="Genomic_DNA"/>
</dbReference>
<dbReference type="PIRSF" id="PIRSF001563">
    <property type="entry name" value="Folylpolyglu_synth"/>
    <property type="match status" value="1"/>
</dbReference>
<dbReference type="SUPFAM" id="SSF53244">
    <property type="entry name" value="MurD-like peptide ligases, peptide-binding domain"/>
    <property type="match status" value="1"/>
</dbReference>
<evidence type="ECO:0000256" key="10">
    <source>
        <dbReference type="ARBA" id="ARBA00047493"/>
    </source>
</evidence>
<evidence type="ECO:0000259" key="12">
    <source>
        <dbReference type="Pfam" id="PF02875"/>
    </source>
</evidence>
<proteinExistence type="inferred from homology"/>
<reference evidence="14 15" key="1">
    <citation type="journal article" date="2016" name="Nat. Commun.">
        <title>Thousands of microbial genomes shed light on interconnected biogeochemical processes in an aquifer system.</title>
        <authorList>
            <person name="Anantharaman K."/>
            <person name="Brown C.T."/>
            <person name="Hug L.A."/>
            <person name="Sharon I."/>
            <person name="Castelle C.J."/>
            <person name="Probst A.J."/>
            <person name="Thomas B.C."/>
            <person name="Singh A."/>
            <person name="Wilkins M.J."/>
            <person name="Karaoz U."/>
            <person name="Brodie E.L."/>
            <person name="Williams K.H."/>
            <person name="Hubbard S.S."/>
            <person name="Banfield J.F."/>
        </authorList>
    </citation>
    <scope>NUCLEOTIDE SEQUENCE [LARGE SCALE GENOMIC DNA]</scope>
</reference>
<dbReference type="NCBIfam" id="TIGR01499">
    <property type="entry name" value="folC"/>
    <property type="match status" value="1"/>
</dbReference>
<dbReference type="GO" id="GO:0005524">
    <property type="term" value="F:ATP binding"/>
    <property type="evidence" value="ECO:0007669"/>
    <property type="project" value="UniProtKB-KW"/>
</dbReference>
<feature type="domain" description="Mur ligase central" evidence="13">
    <location>
        <begin position="41"/>
        <end position="203"/>
    </location>
</feature>
<evidence type="ECO:0000256" key="5">
    <source>
        <dbReference type="ARBA" id="ARBA00022723"/>
    </source>
</evidence>
<evidence type="ECO:0000313" key="14">
    <source>
        <dbReference type="EMBL" id="OGC33209.1"/>
    </source>
</evidence>
<dbReference type="PROSITE" id="PS01011">
    <property type="entry name" value="FOLYLPOLYGLU_SYNT_1"/>
    <property type="match status" value="1"/>
</dbReference>
<dbReference type="Pfam" id="PF02875">
    <property type="entry name" value="Mur_ligase_C"/>
    <property type="match status" value="1"/>
</dbReference>
<evidence type="ECO:0000256" key="7">
    <source>
        <dbReference type="ARBA" id="ARBA00022840"/>
    </source>
</evidence>
<dbReference type="InterPro" id="IPR036615">
    <property type="entry name" value="Mur_ligase_C_dom_sf"/>
</dbReference>
<dbReference type="EC" id="6.3.2.17" evidence="3"/>
<dbReference type="GO" id="GO:0005737">
    <property type="term" value="C:cytoplasm"/>
    <property type="evidence" value="ECO:0007669"/>
    <property type="project" value="TreeGrafter"/>
</dbReference>
<protein>
    <recommendedName>
        <fullName evidence="3">tetrahydrofolate synthase</fullName>
        <ecNumber evidence="3">6.3.2.17</ecNumber>
    </recommendedName>
    <alternativeName>
        <fullName evidence="9">Tetrahydrofolylpolyglutamate synthase</fullName>
    </alternativeName>
</protein>
<dbReference type="GO" id="GO:0008841">
    <property type="term" value="F:dihydrofolate synthase activity"/>
    <property type="evidence" value="ECO:0007669"/>
    <property type="project" value="TreeGrafter"/>
</dbReference>
<name>A0A1F4TKV8_UNCSA</name>
<dbReference type="Gene3D" id="3.40.1190.10">
    <property type="entry name" value="Mur-like, catalytic domain"/>
    <property type="match status" value="1"/>
</dbReference>
<evidence type="ECO:0000259" key="13">
    <source>
        <dbReference type="Pfam" id="PF08245"/>
    </source>
</evidence>
<evidence type="ECO:0000256" key="9">
    <source>
        <dbReference type="ARBA" id="ARBA00030592"/>
    </source>
</evidence>
<dbReference type="SUPFAM" id="SSF53623">
    <property type="entry name" value="MurD-like peptide ligases, catalytic domain"/>
    <property type="match status" value="1"/>
</dbReference>
<dbReference type="InterPro" id="IPR018109">
    <property type="entry name" value="Folylpolyglutamate_synth_CS"/>
</dbReference>
<accession>A0A1F4TKV8</accession>
<comment type="catalytic activity">
    <reaction evidence="10">
        <text>(6S)-5,6,7,8-tetrahydrofolyl-(gamma-L-Glu)(n) + L-glutamate + ATP = (6S)-5,6,7,8-tetrahydrofolyl-(gamma-L-Glu)(n+1) + ADP + phosphate + H(+)</text>
        <dbReference type="Rhea" id="RHEA:10580"/>
        <dbReference type="Rhea" id="RHEA-COMP:14738"/>
        <dbReference type="Rhea" id="RHEA-COMP:14740"/>
        <dbReference type="ChEBI" id="CHEBI:15378"/>
        <dbReference type="ChEBI" id="CHEBI:29985"/>
        <dbReference type="ChEBI" id="CHEBI:30616"/>
        <dbReference type="ChEBI" id="CHEBI:43474"/>
        <dbReference type="ChEBI" id="CHEBI:141005"/>
        <dbReference type="ChEBI" id="CHEBI:456216"/>
        <dbReference type="EC" id="6.3.2.17"/>
    </reaction>
</comment>
<dbReference type="GO" id="GO:0004326">
    <property type="term" value="F:tetrahydrofolylpolyglutamate synthase activity"/>
    <property type="evidence" value="ECO:0007669"/>
    <property type="project" value="UniProtKB-EC"/>
</dbReference>
<evidence type="ECO:0000256" key="3">
    <source>
        <dbReference type="ARBA" id="ARBA00013025"/>
    </source>
</evidence>
<gene>
    <name evidence="14" type="ORF">A2462_07255</name>
</gene>
<evidence type="ECO:0000313" key="15">
    <source>
        <dbReference type="Proteomes" id="UP000177309"/>
    </source>
</evidence>
<evidence type="ECO:0000256" key="1">
    <source>
        <dbReference type="ARBA" id="ARBA00001946"/>
    </source>
</evidence>
<dbReference type="InterPro" id="IPR013221">
    <property type="entry name" value="Mur_ligase_cen"/>
</dbReference>
<keyword evidence="7 11" id="KW-0067">ATP-binding</keyword>
<comment type="cofactor">
    <cofactor evidence="1">
        <name>Mg(2+)</name>
        <dbReference type="ChEBI" id="CHEBI:18420"/>
    </cofactor>
</comment>
<dbReference type="Proteomes" id="UP000177309">
    <property type="component" value="Unassembled WGS sequence"/>
</dbReference>
<comment type="caution">
    <text evidence="14">The sequence shown here is derived from an EMBL/GenBank/DDBJ whole genome shotgun (WGS) entry which is preliminary data.</text>
</comment>